<evidence type="ECO:0000313" key="2">
    <source>
        <dbReference type="EMBL" id="NJB98116.1"/>
    </source>
</evidence>
<dbReference type="PANTHER" id="PTHR12117">
    <property type="entry name" value="HISTONE ACETYLTRANSFERASE COMPLEX"/>
    <property type="match status" value="1"/>
</dbReference>
<accession>A0A7X6BDP5</accession>
<feature type="domain" description="Prolyl 3,4-dihydroxylase TPA1/OFD1 N-terminal" evidence="1">
    <location>
        <begin position="148"/>
        <end position="240"/>
    </location>
</feature>
<dbReference type="Pfam" id="PF13661">
    <property type="entry name" value="2OG-FeII_Oxy_4"/>
    <property type="match status" value="1"/>
</dbReference>
<evidence type="ECO:0000259" key="1">
    <source>
        <dbReference type="Pfam" id="PF13661"/>
    </source>
</evidence>
<dbReference type="RefSeq" id="WP_125975836.1">
    <property type="nucleotide sequence ID" value="NZ_BAAADY010000007.1"/>
</dbReference>
<proteinExistence type="predicted"/>
<organism evidence="2 3">
    <name type="scientific">Sphingomonas trueperi</name>
    <dbReference type="NCBI Taxonomy" id="53317"/>
    <lineage>
        <taxon>Bacteria</taxon>
        <taxon>Pseudomonadati</taxon>
        <taxon>Pseudomonadota</taxon>
        <taxon>Alphaproteobacteria</taxon>
        <taxon>Sphingomonadales</taxon>
        <taxon>Sphingomonadaceae</taxon>
        <taxon>Sphingomonas</taxon>
    </lineage>
</organism>
<keyword evidence="3" id="KW-1185">Reference proteome</keyword>
<name>A0A7X6BDP5_9SPHN</name>
<dbReference type="AlphaFoldDB" id="A0A7X6BDP5"/>
<dbReference type="Proteomes" id="UP000531251">
    <property type="component" value="Unassembled WGS sequence"/>
</dbReference>
<dbReference type="InterPro" id="IPR039558">
    <property type="entry name" value="TPA1/OFD1_N"/>
</dbReference>
<dbReference type="PANTHER" id="PTHR12117:SF0">
    <property type="entry name" value="PROLYL 3-HYDROXYLASE OGFOD1"/>
    <property type="match status" value="1"/>
</dbReference>
<gene>
    <name evidence="2" type="ORF">GGR89_002443</name>
</gene>
<sequence length="243" mass="26861">MTLSLFELSPAIDRATAAAQFAQHGRVQIRDVLTPESASNLARVLHRETPWGFAYFADGGPPAVLRMEELQAASAQRKRDIAAAIHRSAAAGDYAARFGRYPLVEAYLQGWAPGGAHDLLLEHINDTPFLDLVRHVTDIPELVKADAQATSFAPGDFLSIHTDSHVAEGWRVAYVLHLTGTDWKPDWGGYLNFFDEEGDIVAGWKPRFNTLNLLKVPQPHHVSYVPPFAPAGRMAITGWCRDR</sequence>
<dbReference type="EMBL" id="JAATJB010000006">
    <property type="protein sequence ID" value="NJB98116.1"/>
    <property type="molecule type" value="Genomic_DNA"/>
</dbReference>
<dbReference type="GO" id="GO:0005737">
    <property type="term" value="C:cytoplasm"/>
    <property type="evidence" value="ECO:0007669"/>
    <property type="project" value="TreeGrafter"/>
</dbReference>
<evidence type="ECO:0000313" key="3">
    <source>
        <dbReference type="Proteomes" id="UP000531251"/>
    </source>
</evidence>
<dbReference type="Gene3D" id="2.60.120.620">
    <property type="entry name" value="q2cbj1_9rhob like domain"/>
    <property type="match status" value="1"/>
</dbReference>
<reference evidence="2 3" key="1">
    <citation type="submission" date="2020-03" db="EMBL/GenBank/DDBJ databases">
        <title>Genomic Encyclopedia of Type Strains, Phase IV (KMG-IV): sequencing the most valuable type-strain genomes for metagenomic binning, comparative biology and taxonomic classification.</title>
        <authorList>
            <person name="Goeker M."/>
        </authorList>
    </citation>
    <scope>NUCLEOTIDE SEQUENCE [LARGE SCALE GENOMIC DNA]</scope>
    <source>
        <strain evidence="2 3">DSM 7225</strain>
    </source>
</reference>
<comment type="caution">
    <text evidence="2">The sequence shown here is derived from an EMBL/GenBank/DDBJ whole genome shotgun (WGS) entry which is preliminary data.</text>
</comment>
<protein>
    <submittedName>
        <fullName evidence="2">Rps23 Pro-64 3,4-dihydroxylase Tpa1-like proline 4-hydroxylase</fullName>
    </submittedName>
</protein>
<dbReference type="InterPro" id="IPR051842">
    <property type="entry name" value="uS12_prolyl_hydroxylase"/>
</dbReference>
<dbReference type="GO" id="GO:0031543">
    <property type="term" value="F:peptidyl-proline dioxygenase activity"/>
    <property type="evidence" value="ECO:0007669"/>
    <property type="project" value="TreeGrafter"/>
</dbReference>
<dbReference type="GO" id="GO:0006449">
    <property type="term" value="P:regulation of translational termination"/>
    <property type="evidence" value="ECO:0007669"/>
    <property type="project" value="TreeGrafter"/>
</dbReference>